<evidence type="ECO:0000259" key="2">
    <source>
        <dbReference type="Pfam" id="PF13636"/>
    </source>
</evidence>
<dbReference type="KEGG" id="mtp:Mthe_0283"/>
<evidence type="ECO:0000259" key="3">
    <source>
        <dbReference type="Pfam" id="PF23437"/>
    </source>
</evidence>
<dbReference type="RefSeq" id="WP_011695479.1">
    <property type="nucleotide sequence ID" value="NC_008553.1"/>
</dbReference>
<feature type="domain" description="rRNA small subunit methyltransferase F RNA-binding PUA-like" evidence="2">
    <location>
        <begin position="87"/>
        <end position="136"/>
    </location>
</feature>
<gene>
    <name evidence="4" type="ordered locus">Mthe_0283</name>
</gene>
<reference evidence="4 5" key="1">
    <citation type="submission" date="2006-10" db="EMBL/GenBank/DDBJ databases">
        <title>Complete sequence of Methanosaeta thermophila PT.</title>
        <authorList>
            <consortium name="US DOE Joint Genome Institute"/>
            <person name="Copeland A."/>
            <person name="Lucas S."/>
            <person name="Lapidus A."/>
            <person name="Barry K."/>
            <person name="Detter J.C."/>
            <person name="Glavina del Rio T."/>
            <person name="Hammon N."/>
            <person name="Israni S."/>
            <person name="Pitluck S."/>
            <person name="Chain P."/>
            <person name="Malfatti S."/>
            <person name="Shin M."/>
            <person name="Vergez L."/>
            <person name="Schmutz J."/>
            <person name="Larimer F."/>
            <person name="Land M."/>
            <person name="Hauser L."/>
            <person name="Kyrpides N."/>
            <person name="Kim E."/>
            <person name="Smith K.S."/>
            <person name="Ingram-Smith C."/>
            <person name="Richardson P."/>
        </authorList>
    </citation>
    <scope>NUCLEOTIDE SEQUENCE [LARGE SCALE GENOMIC DNA]</scope>
    <source>
        <strain evidence="5">DSM 6194 / JCM 14653 / NBRC 101360 / PT</strain>
    </source>
</reference>
<feature type="compositionally biased region" description="Basic and acidic residues" evidence="1">
    <location>
        <begin position="150"/>
        <end position="160"/>
    </location>
</feature>
<dbReference type="AlphaFoldDB" id="A0B5V6"/>
<organism evidence="4 5">
    <name type="scientific">Methanothrix thermoacetophila (strain DSM 6194 / JCM 14653 / NBRC 101360 / PT)</name>
    <name type="common">Methanosaeta thermophila</name>
    <dbReference type="NCBI Taxonomy" id="349307"/>
    <lineage>
        <taxon>Archaea</taxon>
        <taxon>Methanobacteriati</taxon>
        <taxon>Methanobacteriota</taxon>
        <taxon>Stenosarchaea group</taxon>
        <taxon>Methanomicrobia</taxon>
        <taxon>Methanotrichales</taxon>
        <taxon>Methanotrichaceae</taxon>
        <taxon>Methanothrix</taxon>
    </lineage>
</organism>
<protein>
    <submittedName>
        <fullName evidence="4">Uncharacterized protein</fullName>
    </submittedName>
</protein>
<dbReference type="HOGENOM" id="CLU_135996_0_0_2"/>
<dbReference type="Pfam" id="PF23437">
    <property type="entry name" value="DUF7122"/>
    <property type="match status" value="1"/>
</dbReference>
<dbReference type="STRING" id="349307.Mthe_0283"/>
<dbReference type="Pfam" id="PF13636">
    <property type="entry name" value="Methyltranf_PUA"/>
    <property type="match status" value="1"/>
</dbReference>
<dbReference type="Proteomes" id="UP000000674">
    <property type="component" value="Chromosome"/>
</dbReference>
<feature type="domain" description="DUF7122" evidence="3">
    <location>
        <begin position="3"/>
        <end position="50"/>
    </location>
</feature>
<dbReference type="EMBL" id="CP000477">
    <property type="protein sequence ID" value="ABK14080.1"/>
    <property type="molecule type" value="Genomic_DNA"/>
</dbReference>
<name>A0B5V6_METTP</name>
<accession>A0B5V6</accession>
<dbReference type="Gene3D" id="3.10.450.720">
    <property type="match status" value="1"/>
</dbReference>
<proteinExistence type="predicted"/>
<keyword evidence="5" id="KW-1185">Reference proteome</keyword>
<evidence type="ECO:0000313" key="5">
    <source>
        <dbReference type="Proteomes" id="UP000000674"/>
    </source>
</evidence>
<dbReference type="InterPro" id="IPR027391">
    <property type="entry name" value="Nol1_Nop2_Fmu_2"/>
</dbReference>
<evidence type="ECO:0000256" key="1">
    <source>
        <dbReference type="SAM" id="MobiDB-lite"/>
    </source>
</evidence>
<sequence>MNKDAVVSLWNERFGIPEKVFERISFFRRGRMIWAFSLPEIPPFRCESVGMRVISMRESPWKPTTYALQLWGRYARKNVIDLDDEMARRFFAGESLELRAPVERGYVVVTHMGSVIGCGLYTPGRLISQLPRERRILEIEDQPACQDNTHPGDAHHEGAE</sequence>
<dbReference type="GeneID" id="4463262"/>
<dbReference type="InterPro" id="IPR055546">
    <property type="entry name" value="DUF7122"/>
</dbReference>
<feature type="region of interest" description="Disordered" evidence="1">
    <location>
        <begin position="140"/>
        <end position="160"/>
    </location>
</feature>
<evidence type="ECO:0000313" key="4">
    <source>
        <dbReference type="EMBL" id="ABK14080.1"/>
    </source>
</evidence>